<dbReference type="RefSeq" id="WP_078201574.1">
    <property type="nucleotide sequence ID" value="NZ_CP017759.1"/>
</dbReference>
<keyword evidence="5" id="KW-1133">Transmembrane helix</keyword>
<accession>A0A1U9V2V4</accession>
<evidence type="ECO:0000256" key="5">
    <source>
        <dbReference type="SAM" id="Phobius"/>
    </source>
</evidence>
<evidence type="ECO:0000313" key="7">
    <source>
        <dbReference type="EMBL" id="AQV99149.1"/>
    </source>
</evidence>
<evidence type="ECO:0000313" key="8">
    <source>
        <dbReference type="Proteomes" id="UP000189627"/>
    </source>
</evidence>
<reference evidence="8" key="1">
    <citation type="submission" date="2017-02" db="EMBL/GenBank/DDBJ databases">
        <title>Complete genome sequence of Cupriavidus necator strain NH9, a 3-chlorobenzoate degrader.</title>
        <authorList>
            <person name="Moriuchi R."/>
            <person name="Dohra H."/>
            <person name="Ogawa N."/>
        </authorList>
    </citation>
    <scope>NUCLEOTIDE SEQUENCE [LARGE SCALE GENOMIC DNA]</scope>
    <source>
        <strain evidence="8">NH9</strain>
        <plasmid evidence="8">penh92</plasmid>
    </source>
</reference>
<dbReference type="KEGG" id="cuh:BJN34_35305"/>
<dbReference type="GO" id="GO:0003677">
    <property type="term" value="F:DNA binding"/>
    <property type="evidence" value="ECO:0007669"/>
    <property type="project" value="UniProtKB-KW"/>
</dbReference>
<evidence type="ECO:0000256" key="3">
    <source>
        <dbReference type="ARBA" id="ARBA00023125"/>
    </source>
</evidence>
<dbReference type="Pfam" id="PF00126">
    <property type="entry name" value="HTH_1"/>
    <property type="match status" value="1"/>
</dbReference>
<dbReference type="Pfam" id="PF03466">
    <property type="entry name" value="LysR_substrate"/>
    <property type="match status" value="1"/>
</dbReference>
<keyword evidence="4" id="KW-0804">Transcription</keyword>
<sequence length="327" mass="36046">MMRLRTLRYFAILAEELHYGRAARRLSITQPPLSASIKVLEEELGVQLFARTSREVHLTAAGEAYYAEVKKVLEGMVRAERAAKTADQGATGNLNIGFGASLIYRGILNIINEFSLKFPRVDVELIETPQLELLEKLQEKQLDVGFTNTPSIPDSLCSLPLPDDEFAVCLSIKHPLAYEAEIDIETLANEKFVMFDHDIGPLNYQTISSIFHQAGVHPRLAHRARGWLTMMAMVAGGCGLALLPLSMARVGMDGVRFVPLSRARTLAVAKMVWNPENCGALIESFTAFAGTMLSHMIGSEPAQASSLFLCGNEGKRIEDFHATLKLD</sequence>
<dbReference type="OrthoDB" id="5292387at2"/>
<dbReference type="PROSITE" id="PS50931">
    <property type="entry name" value="HTH_LYSR"/>
    <property type="match status" value="1"/>
</dbReference>
<keyword evidence="5" id="KW-0812">Transmembrane</keyword>
<dbReference type="Gene3D" id="1.10.10.10">
    <property type="entry name" value="Winged helix-like DNA-binding domain superfamily/Winged helix DNA-binding domain"/>
    <property type="match status" value="1"/>
</dbReference>
<dbReference type="Proteomes" id="UP000189627">
    <property type="component" value="Plasmid pENH92"/>
</dbReference>
<keyword evidence="3" id="KW-0238">DNA-binding</keyword>
<keyword evidence="7" id="KW-0614">Plasmid</keyword>
<comment type="similarity">
    <text evidence="1">Belongs to the LysR transcriptional regulatory family.</text>
</comment>
<feature type="domain" description="HTH lysR-type" evidence="6">
    <location>
        <begin position="2"/>
        <end position="59"/>
    </location>
</feature>
<evidence type="ECO:0000256" key="2">
    <source>
        <dbReference type="ARBA" id="ARBA00023015"/>
    </source>
</evidence>
<keyword evidence="5" id="KW-0472">Membrane</keyword>
<proteinExistence type="inferred from homology"/>
<dbReference type="InterPro" id="IPR036388">
    <property type="entry name" value="WH-like_DNA-bd_sf"/>
</dbReference>
<gene>
    <name evidence="7" type="ORF">BJN34_35305</name>
</gene>
<dbReference type="InterPro" id="IPR005119">
    <property type="entry name" value="LysR_subst-bd"/>
</dbReference>
<dbReference type="Gene3D" id="3.40.190.10">
    <property type="entry name" value="Periplasmic binding protein-like II"/>
    <property type="match status" value="2"/>
</dbReference>
<dbReference type="GO" id="GO:0032993">
    <property type="term" value="C:protein-DNA complex"/>
    <property type="evidence" value="ECO:0007669"/>
    <property type="project" value="TreeGrafter"/>
</dbReference>
<dbReference type="PANTHER" id="PTHR30346:SF28">
    <property type="entry name" value="HTH-TYPE TRANSCRIPTIONAL REGULATOR CYNR"/>
    <property type="match status" value="1"/>
</dbReference>
<dbReference type="PRINTS" id="PR00039">
    <property type="entry name" value="HTHLYSR"/>
</dbReference>
<name>A0A1U9V2V4_CUPNE</name>
<organism evidence="7 8">
    <name type="scientific">Cupriavidus necator</name>
    <name type="common">Alcaligenes eutrophus</name>
    <name type="synonym">Ralstonia eutropha</name>
    <dbReference type="NCBI Taxonomy" id="106590"/>
    <lineage>
        <taxon>Bacteria</taxon>
        <taxon>Pseudomonadati</taxon>
        <taxon>Pseudomonadota</taxon>
        <taxon>Betaproteobacteria</taxon>
        <taxon>Burkholderiales</taxon>
        <taxon>Burkholderiaceae</taxon>
        <taxon>Cupriavidus</taxon>
    </lineage>
</organism>
<dbReference type="EMBL" id="CP017759">
    <property type="protein sequence ID" value="AQV99149.1"/>
    <property type="molecule type" value="Genomic_DNA"/>
</dbReference>
<evidence type="ECO:0000256" key="1">
    <source>
        <dbReference type="ARBA" id="ARBA00009437"/>
    </source>
</evidence>
<evidence type="ECO:0000256" key="4">
    <source>
        <dbReference type="ARBA" id="ARBA00023163"/>
    </source>
</evidence>
<dbReference type="GO" id="GO:0003700">
    <property type="term" value="F:DNA-binding transcription factor activity"/>
    <property type="evidence" value="ECO:0007669"/>
    <property type="project" value="InterPro"/>
</dbReference>
<protein>
    <submittedName>
        <fullName evidence="7">LysR family transcriptional regulator</fullName>
    </submittedName>
</protein>
<geneLocation type="plasmid" evidence="8">
    <name>penh92</name>
</geneLocation>
<evidence type="ECO:0000259" key="6">
    <source>
        <dbReference type="PROSITE" id="PS50931"/>
    </source>
</evidence>
<dbReference type="SUPFAM" id="SSF46785">
    <property type="entry name" value="Winged helix' DNA-binding domain"/>
    <property type="match status" value="1"/>
</dbReference>
<dbReference type="PANTHER" id="PTHR30346">
    <property type="entry name" value="TRANSCRIPTIONAL DUAL REGULATOR HCAR-RELATED"/>
    <property type="match status" value="1"/>
</dbReference>
<dbReference type="AlphaFoldDB" id="A0A1U9V2V4"/>
<dbReference type="InterPro" id="IPR036390">
    <property type="entry name" value="WH_DNA-bd_sf"/>
</dbReference>
<dbReference type="FunFam" id="1.10.10.10:FF:000001">
    <property type="entry name" value="LysR family transcriptional regulator"/>
    <property type="match status" value="1"/>
</dbReference>
<dbReference type="SUPFAM" id="SSF53850">
    <property type="entry name" value="Periplasmic binding protein-like II"/>
    <property type="match status" value="1"/>
</dbReference>
<dbReference type="InterPro" id="IPR000847">
    <property type="entry name" value="LysR_HTH_N"/>
</dbReference>
<keyword evidence="2" id="KW-0805">Transcription regulation</keyword>
<feature type="transmembrane region" description="Helical" evidence="5">
    <location>
        <begin position="227"/>
        <end position="247"/>
    </location>
</feature>